<evidence type="ECO:0000313" key="4">
    <source>
        <dbReference type="EMBL" id="GAB1294606.1"/>
    </source>
</evidence>
<dbReference type="Pfam" id="PF22327">
    <property type="entry name" value="Nudt16-like"/>
    <property type="match status" value="1"/>
</dbReference>
<reference evidence="4 5" key="1">
    <citation type="submission" date="2024-08" db="EMBL/GenBank/DDBJ databases">
        <title>The draft genome of Apodemus speciosus.</title>
        <authorList>
            <person name="Nabeshima K."/>
            <person name="Suzuki S."/>
            <person name="Onuma M."/>
        </authorList>
    </citation>
    <scope>NUCLEOTIDE SEQUENCE [LARGE SCALE GENOMIC DNA]</scope>
    <source>
        <strain evidence="4">IB14-021</strain>
    </source>
</reference>
<dbReference type="InterPro" id="IPR054754">
    <property type="entry name" value="NudT16"/>
</dbReference>
<keyword evidence="3" id="KW-0539">Nucleus</keyword>
<organism evidence="4 5">
    <name type="scientific">Apodemus speciosus</name>
    <name type="common">Large Japanese field mouse</name>
    <dbReference type="NCBI Taxonomy" id="105296"/>
    <lineage>
        <taxon>Eukaryota</taxon>
        <taxon>Metazoa</taxon>
        <taxon>Chordata</taxon>
        <taxon>Craniata</taxon>
        <taxon>Vertebrata</taxon>
        <taxon>Euteleostomi</taxon>
        <taxon>Mammalia</taxon>
        <taxon>Eutheria</taxon>
        <taxon>Euarchontoglires</taxon>
        <taxon>Glires</taxon>
        <taxon>Rodentia</taxon>
        <taxon>Myomorpha</taxon>
        <taxon>Muroidea</taxon>
        <taxon>Muridae</taxon>
        <taxon>Murinae</taxon>
        <taxon>Apodemus</taxon>
    </lineage>
</organism>
<name>A0ABQ0F5R7_APOSI</name>
<evidence type="ECO:0000256" key="2">
    <source>
        <dbReference type="ARBA" id="ARBA00022884"/>
    </source>
</evidence>
<dbReference type="InterPro" id="IPR015797">
    <property type="entry name" value="NUDIX_hydrolase-like_dom_sf"/>
</dbReference>
<dbReference type="Gene3D" id="3.90.79.10">
    <property type="entry name" value="Nucleoside Triphosphate Pyrophosphohydrolase"/>
    <property type="match status" value="1"/>
</dbReference>
<protein>
    <submittedName>
        <fullName evidence="4">Nudix (Nucleoside diphosphate-linked moiety X)-type motif 16-like 2</fullName>
    </submittedName>
</protein>
<accession>A0ABQ0F5R7</accession>
<evidence type="ECO:0000256" key="3">
    <source>
        <dbReference type="ARBA" id="ARBA00023242"/>
    </source>
</evidence>
<dbReference type="SUPFAM" id="SSF55811">
    <property type="entry name" value="Nudix"/>
    <property type="match status" value="1"/>
</dbReference>
<dbReference type="PANTHER" id="PTHR31699:SF4">
    <property type="entry name" value="NUDIX (NUCLEOSIDE DIPHOSPHATE LINKED MOIETY X)-TYPE MOTIF 16-LIKE 2"/>
    <property type="match status" value="1"/>
</dbReference>
<gene>
    <name evidence="4" type="ORF">APTSU1_000983900</name>
</gene>
<keyword evidence="5" id="KW-1185">Reference proteome</keyword>
<proteinExistence type="predicted"/>
<comment type="caution">
    <text evidence="4">The sequence shown here is derived from an EMBL/GenBank/DDBJ whole genome shotgun (WGS) entry which is preliminary data.</text>
</comment>
<dbReference type="Proteomes" id="UP001623349">
    <property type="component" value="Unassembled WGS sequence"/>
</dbReference>
<dbReference type="PANTHER" id="PTHR31699">
    <property type="entry name" value="NUDIX T16 FAMILY MEMBER"/>
    <property type="match status" value="1"/>
</dbReference>
<comment type="subcellular location">
    <subcellularLocation>
        <location evidence="1">Nucleus</location>
    </subcellularLocation>
</comment>
<evidence type="ECO:0000256" key="1">
    <source>
        <dbReference type="ARBA" id="ARBA00004123"/>
    </source>
</evidence>
<evidence type="ECO:0000313" key="5">
    <source>
        <dbReference type="Proteomes" id="UP001623349"/>
    </source>
</evidence>
<keyword evidence="2" id="KW-0694">RNA-binding</keyword>
<dbReference type="EMBL" id="BAAFST010000009">
    <property type="protein sequence ID" value="GAB1294606.1"/>
    <property type="molecule type" value="Genomic_DNA"/>
</dbReference>
<sequence length="182" mass="19783">MLYAPSPGMLFGGRVLLNYAVLMSMRFDGRLGFPGGFVDDRSPSLEEGLNKELLRKLGEGVSTFSIISTDYRSSLADSKSKVVAHFYVKCLTLEQLQAVEAGAPRGQGLRAREVLGLVRVPLYTLRDGRGGLPSFLENSFIGVAREQLLDALQDLGILAPETASDLKGRIVQLKQALRLIGT</sequence>